<name>A0A3B1CB62_9ZZZZ</name>
<sequence>PEHGERWLAGGGVRCVEDLLKLTDMGYAGALVSTALHEKTIT</sequence>
<dbReference type="Pfam" id="PF00977">
    <property type="entry name" value="His_biosynth"/>
    <property type="match status" value="1"/>
</dbReference>
<organism evidence="1">
    <name type="scientific">hydrothermal vent metagenome</name>
    <dbReference type="NCBI Taxonomy" id="652676"/>
    <lineage>
        <taxon>unclassified sequences</taxon>
        <taxon>metagenomes</taxon>
        <taxon>ecological metagenomes</taxon>
    </lineage>
</organism>
<dbReference type="SUPFAM" id="SSF51366">
    <property type="entry name" value="Ribulose-phoshate binding barrel"/>
    <property type="match status" value="1"/>
</dbReference>
<dbReference type="EMBL" id="UOGA01000255">
    <property type="protein sequence ID" value="VAX23891.1"/>
    <property type="molecule type" value="Genomic_DNA"/>
</dbReference>
<evidence type="ECO:0000313" key="1">
    <source>
        <dbReference type="EMBL" id="VAX23891.1"/>
    </source>
</evidence>
<reference evidence="1" key="1">
    <citation type="submission" date="2018-06" db="EMBL/GenBank/DDBJ databases">
        <authorList>
            <person name="Zhirakovskaya E."/>
        </authorList>
    </citation>
    <scope>NUCLEOTIDE SEQUENCE</scope>
</reference>
<dbReference type="InterPro" id="IPR006062">
    <property type="entry name" value="His_biosynth"/>
</dbReference>
<dbReference type="InterPro" id="IPR013785">
    <property type="entry name" value="Aldolase_TIM"/>
</dbReference>
<dbReference type="Gene3D" id="3.20.20.70">
    <property type="entry name" value="Aldolase class I"/>
    <property type="match status" value="1"/>
</dbReference>
<evidence type="ECO:0008006" key="2">
    <source>
        <dbReference type="Google" id="ProtNLM"/>
    </source>
</evidence>
<dbReference type="GO" id="GO:0000105">
    <property type="term" value="P:L-histidine biosynthetic process"/>
    <property type="evidence" value="ECO:0007669"/>
    <property type="project" value="InterPro"/>
</dbReference>
<proteinExistence type="predicted"/>
<dbReference type="InterPro" id="IPR011060">
    <property type="entry name" value="RibuloseP-bd_barrel"/>
</dbReference>
<protein>
    <recommendedName>
        <fullName evidence="2">1-(5-phosphoribosyl)-5-((5-phosphoribosylamino)methylideneamino)imidazole-4-carboxamide isomerase</fullName>
    </recommendedName>
</protein>
<feature type="non-terminal residue" evidence="1">
    <location>
        <position position="1"/>
    </location>
</feature>
<accession>A0A3B1CB62</accession>
<dbReference type="AlphaFoldDB" id="A0A3B1CB62"/>
<gene>
    <name evidence="1" type="ORF">MNBD_NITROSPINAE04-207</name>
</gene>